<reference evidence="1 2" key="1">
    <citation type="submission" date="2017-11" db="EMBL/GenBank/DDBJ databases">
        <title>Complete genome of a free-living desiccation-tolerant cyanobacterium and its photosynthetic adaptation to extreme terrestrial habitat.</title>
        <authorList>
            <person name="Shang J."/>
        </authorList>
    </citation>
    <scope>NUCLEOTIDE SEQUENCE [LARGE SCALE GENOMIC DNA]</scope>
    <source>
        <strain evidence="1 2">CCNUN1</strain>
    </source>
</reference>
<accession>A0A2K8SSE3</accession>
<dbReference type="Proteomes" id="UP000232003">
    <property type="component" value="Chromosome"/>
</dbReference>
<evidence type="ECO:0000313" key="2">
    <source>
        <dbReference type="Proteomes" id="UP000232003"/>
    </source>
</evidence>
<dbReference type="EMBL" id="CP024785">
    <property type="protein sequence ID" value="AUB38318.1"/>
    <property type="molecule type" value="Genomic_DNA"/>
</dbReference>
<dbReference type="AlphaFoldDB" id="A0A2K8SSE3"/>
<keyword evidence="2" id="KW-1185">Reference proteome</keyword>
<gene>
    <name evidence="1" type="ORF">COO91_04283</name>
</gene>
<sequence length="69" mass="7826">MVCQNLLLHQLLRVMAQKNCGLKNKWRLLNDKISTKGLLEYLLFRCAELGAIAQRAVAKAIAFKCLKLP</sequence>
<organism evidence="1 2">
    <name type="scientific">Nostoc flagelliforme CCNUN1</name>
    <dbReference type="NCBI Taxonomy" id="2038116"/>
    <lineage>
        <taxon>Bacteria</taxon>
        <taxon>Bacillati</taxon>
        <taxon>Cyanobacteriota</taxon>
        <taxon>Cyanophyceae</taxon>
        <taxon>Nostocales</taxon>
        <taxon>Nostocaceae</taxon>
        <taxon>Nostoc</taxon>
    </lineage>
</organism>
<proteinExistence type="predicted"/>
<evidence type="ECO:0000313" key="1">
    <source>
        <dbReference type="EMBL" id="AUB38318.1"/>
    </source>
</evidence>
<protein>
    <submittedName>
        <fullName evidence="1">Uncharacterized protein</fullName>
    </submittedName>
</protein>
<name>A0A2K8SSE3_9NOSO</name>
<dbReference type="KEGG" id="nfl:COO91_04283"/>